<dbReference type="Gene3D" id="2.150.10.10">
    <property type="entry name" value="Serralysin-like metalloprotease, C-terminal"/>
    <property type="match status" value="4"/>
</dbReference>
<reference evidence="5 6" key="1">
    <citation type="submission" date="2016-10" db="EMBL/GenBank/DDBJ databases">
        <authorList>
            <person name="de Groot N.N."/>
        </authorList>
    </citation>
    <scope>NUCLEOTIDE SEQUENCE [LARGE SCALE GENOMIC DNA]</scope>
    <source>
        <strain evidence="5 6">DSM 22007</strain>
    </source>
</reference>
<dbReference type="AlphaFoldDB" id="A0A1H8YX68"/>
<dbReference type="InterPro" id="IPR011049">
    <property type="entry name" value="Serralysin-like_metalloprot_C"/>
</dbReference>
<dbReference type="GO" id="GO:0005509">
    <property type="term" value="F:calcium ion binding"/>
    <property type="evidence" value="ECO:0007669"/>
    <property type="project" value="InterPro"/>
</dbReference>
<protein>
    <submittedName>
        <fullName evidence="5">Ca2+-binding protein, RTX toxin-related</fullName>
    </submittedName>
</protein>
<dbReference type="InterPro" id="IPR050557">
    <property type="entry name" value="RTX_toxin/Mannuronan_C5-epim"/>
</dbReference>
<dbReference type="InterPro" id="IPR018511">
    <property type="entry name" value="Hemolysin-typ_Ca-bd_CS"/>
</dbReference>
<dbReference type="SUPFAM" id="SSF51120">
    <property type="entry name" value="beta-Roll"/>
    <property type="match status" value="4"/>
</dbReference>
<dbReference type="Proteomes" id="UP000198634">
    <property type="component" value="Unassembled WGS sequence"/>
</dbReference>
<sequence>MSTSFIAYGIDVVANPSINALSGAGNQGQGQITVTGGSQPFSDTQIIEVLVENEQPNGELDGSARIVGIRVYDSQADFDSGTVLYTYEPQNPGQYANVQSSLDGLGDSYIRFNSNVLISSDPGAPPLNSLLIAPGTDANDHLGSLTIDRYTDTDFDGDGTIDPGTIETANGQFNANYSQLVYGPTADGIVTGSAGGDVMSLGYTDPSDGDQITTGDDTIDGGGGNDQINGETGDDVILGGGGDDTITLTDGFGNDTITGGETGEVSGDVLDASTVTSDLTFDLSGSDTEAGTVSDGTGTTSFSEIENLVLGAGTDTLVLGDAGGARVVENFTAPTNNWNGTYTGYDQLNVAGLTDATGAPVDTQDVTVSDDGAGNAVLGFPNGESLTLIGIAPGDIDSRPALIAMGIPDGGLDYVVEGTDGADVIDTFYTGDLDGDMVDAADALDGSNDDVIIAGAGDDTVLAGEGDDSIEGGLGHDQLEGGEGNDTLAGGAGDDIMYGGVGDDLAIGGDGADSFEGYDGADVFYGGDGDDWVNGDRGDDTLFGGAGDDWMRASYGNDSLEGGTGDDYIWSGYGDDTIRLENDFGNDTIEMEGQEEVTGDILDISSVTDDLTIDLTSSLQGVGTISDGVSTATFEGVEHLVLGSGSDTLVLGDVSGSDTVEAFSGPTLNTDGSYSSVDRLDVSALHDQDGNLVDTGDVMVSDDGAGNAVLRFPNGEQLTLIGVAPEAVSSPQQLEAIGIPPEPSDGIVSGSVGDDLIDVGYDGDPQGDVVDGGDANLPGESGDDDIIQAGAGNDTVLAGAGNDEVLGELGDDSMDGGIGDDALDGGAGGDTLSGGAGNDTLTVSSGDLGTGGDGDDVFYVDNTLLDTTTFQIDGGAGGETLGDTLHVTGPATITYDALDPEGGTVEWLDGSILRFDDIENVIYVPCFTMNTRIKTIRGEIRAGELQVGERVLTRDDGFQPVRWIGRKELCEQDLIRQPELRPVLISAGVLGPHLPERDLLVSPQHRMLISGPDTQLWFGEEEVFVAAIHLRCLEGVEQILLPTVTYVHFMFDQHQIVQGDGAWSESFQPGDLTLMGMDQAQRDELFALFPALQDGADTRKYPAARSTLSAQEARVLLR</sequence>
<evidence type="ECO:0000256" key="2">
    <source>
        <dbReference type="ARBA" id="ARBA00022525"/>
    </source>
</evidence>
<dbReference type="PROSITE" id="PS00330">
    <property type="entry name" value="HEMOLYSIN_CALCIUM"/>
    <property type="match status" value="2"/>
</dbReference>
<name>A0A1H8YX68_9RHOB</name>
<keyword evidence="6" id="KW-1185">Reference proteome</keyword>
<dbReference type="SUPFAM" id="SSF51294">
    <property type="entry name" value="Hedgehog/intein (Hint) domain"/>
    <property type="match status" value="1"/>
</dbReference>
<dbReference type="RefSeq" id="WP_090266974.1">
    <property type="nucleotide sequence ID" value="NZ_FOEP01000001.1"/>
</dbReference>
<evidence type="ECO:0000256" key="3">
    <source>
        <dbReference type="SAM" id="MobiDB-lite"/>
    </source>
</evidence>
<dbReference type="OrthoDB" id="6305173at2"/>
<dbReference type="Pfam" id="PF00353">
    <property type="entry name" value="HemolysinCabind"/>
    <property type="match status" value="7"/>
</dbReference>
<dbReference type="InterPro" id="IPR028992">
    <property type="entry name" value="Hedgehog/Intein_dom"/>
</dbReference>
<proteinExistence type="predicted"/>
<evidence type="ECO:0000259" key="4">
    <source>
        <dbReference type="Pfam" id="PF13403"/>
    </source>
</evidence>
<organism evidence="5 6">
    <name type="scientific">Thalassovita taeanensis</name>
    <dbReference type="NCBI Taxonomy" id="657014"/>
    <lineage>
        <taxon>Bacteria</taxon>
        <taxon>Pseudomonadati</taxon>
        <taxon>Pseudomonadota</taxon>
        <taxon>Alphaproteobacteria</taxon>
        <taxon>Rhodobacterales</taxon>
        <taxon>Roseobacteraceae</taxon>
        <taxon>Thalassovita</taxon>
    </lineage>
</organism>
<feature type="region of interest" description="Disordered" evidence="3">
    <location>
        <begin position="815"/>
        <end position="838"/>
    </location>
</feature>
<dbReference type="Pfam" id="PF13403">
    <property type="entry name" value="Hint_2"/>
    <property type="match status" value="1"/>
</dbReference>
<evidence type="ECO:0000313" key="5">
    <source>
        <dbReference type="EMBL" id="SEP56673.1"/>
    </source>
</evidence>
<feature type="domain" description="Hedgehog/Intein (Hint)" evidence="4">
    <location>
        <begin position="925"/>
        <end position="1071"/>
    </location>
</feature>
<evidence type="ECO:0000313" key="6">
    <source>
        <dbReference type="Proteomes" id="UP000198634"/>
    </source>
</evidence>
<dbReference type="STRING" id="657014.SAMN04488092_101182"/>
<evidence type="ECO:0000256" key="1">
    <source>
        <dbReference type="ARBA" id="ARBA00004613"/>
    </source>
</evidence>
<comment type="subcellular location">
    <subcellularLocation>
        <location evidence="1">Secreted</location>
    </subcellularLocation>
</comment>
<dbReference type="GO" id="GO:0005576">
    <property type="term" value="C:extracellular region"/>
    <property type="evidence" value="ECO:0007669"/>
    <property type="project" value="UniProtKB-SubCell"/>
</dbReference>
<gene>
    <name evidence="5" type="ORF">SAMN04488092_101182</name>
</gene>
<dbReference type="InterPro" id="IPR036844">
    <property type="entry name" value="Hint_dom_sf"/>
</dbReference>
<dbReference type="PANTHER" id="PTHR38340">
    <property type="entry name" value="S-LAYER PROTEIN"/>
    <property type="match status" value="1"/>
</dbReference>
<dbReference type="InterPro" id="IPR001343">
    <property type="entry name" value="Hemolysn_Ca-bd"/>
</dbReference>
<dbReference type="EMBL" id="FOEP01000001">
    <property type="protein sequence ID" value="SEP56673.1"/>
    <property type="molecule type" value="Genomic_DNA"/>
</dbReference>
<feature type="compositionally biased region" description="Gly residues" evidence="3">
    <location>
        <begin position="825"/>
        <end position="837"/>
    </location>
</feature>
<keyword evidence="2" id="KW-0964">Secreted</keyword>
<accession>A0A1H8YX68</accession>
<dbReference type="PRINTS" id="PR00313">
    <property type="entry name" value="CABNDNGRPT"/>
</dbReference>
<dbReference type="PANTHER" id="PTHR38340:SF1">
    <property type="entry name" value="S-LAYER PROTEIN"/>
    <property type="match status" value="1"/>
</dbReference>